<dbReference type="EMBL" id="BAABGP010000014">
    <property type="protein sequence ID" value="GAA4485791.1"/>
    <property type="molecule type" value="Genomic_DNA"/>
</dbReference>
<dbReference type="SUPFAM" id="SSF47413">
    <property type="entry name" value="lambda repressor-like DNA-binding domains"/>
    <property type="match status" value="1"/>
</dbReference>
<keyword evidence="3" id="KW-1185">Reference proteome</keyword>
<proteinExistence type="predicted"/>
<reference evidence="3" key="1">
    <citation type="journal article" date="2019" name="Int. J. Syst. Evol. Microbiol.">
        <title>The Global Catalogue of Microorganisms (GCM) 10K type strain sequencing project: providing services to taxonomists for standard genome sequencing and annotation.</title>
        <authorList>
            <consortium name="The Broad Institute Genomics Platform"/>
            <consortium name="The Broad Institute Genome Sequencing Center for Infectious Disease"/>
            <person name="Wu L."/>
            <person name="Ma J."/>
        </authorList>
    </citation>
    <scope>NUCLEOTIDE SEQUENCE [LARGE SCALE GENOMIC DNA]</scope>
    <source>
        <strain evidence="3">JCM 17839</strain>
    </source>
</reference>
<evidence type="ECO:0000313" key="2">
    <source>
        <dbReference type="EMBL" id="GAA4485791.1"/>
    </source>
</evidence>
<dbReference type="Proteomes" id="UP001500731">
    <property type="component" value="Unassembled WGS sequence"/>
</dbReference>
<dbReference type="PROSITE" id="PS50943">
    <property type="entry name" value="HTH_CROC1"/>
    <property type="match status" value="1"/>
</dbReference>
<sequence>MTEIEIRRPADLGRLIGRVRTSRGIRQEELAEQMGFARSYLAALESGRVTVQLSRLFRVLRALRIRVSVSLDLTDTTTQSPAEESGPAHATR</sequence>
<organism evidence="2 3">
    <name type="scientific">Microbacterium panaciterrae</name>
    <dbReference type="NCBI Taxonomy" id="985759"/>
    <lineage>
        <taxon>Bacteria</taxon>
        <taxon>Bacillati</taxon>
        <taxon>Actinomycetota</taxon>
        <taxon>Actinomycetes</taxon>
        <taxon>Micrococcales</taxon>
        <taxon>Microbacteriaceae</taxon>
        <taxon>Microbacterium</taxon>
    </lineage>
</organism>
<dbReference type="RefSeq" id="WP_345186706.1">
    <property type="nucleotide sequence ID" value="NZ_BAABGP010000014.1"/>
</dbReference>
<dbReference type="InterPro" id="IPR010982">
    <property type="entry name" value="Lambda_DNA-bd_dom_sf"/>
</dbReference>
<comment type="caution">
    <text evidence="2">The sequence shown here is derived from an EMBL/GenBank/DDBJ whole genome shotgun (WGS) entry which is preliminary data.</text>
</comment>
<gene>
    <name evidence="2" type="ORF">GCM10023171_20700</name>
</gene>
<evidence type="ECO:0000313" key="3">
    <source>
        <dbReference type="Proteomes" id="UP001500731"/>
    </source>
</evidence>
<dbReference type="Pfam" id="PF01381">
    <property type="entry name" value="HTH_3"/>
    <property type="match status" value="1"/>
</dbReference>
<dbReference type="CDD" id="cd00093">
    <property type="entry name" value="HTH_XRE"/>
    <property type="match status" value="1"/>
</dbReference>
<protein>
    <recommendedName>
        <fullName evidence="1">HTH cro/C1-type domain-containing protein</fullName>
    </recommendedName>
</protein>
<dbReference type="InterPro" id="IPR001387">
    <property type="entry name" value="Cro/C1-type_HTH"/>
</dbReference>
<evidence type="ECO:0000259" key="1">
    <source>
        <dbReference type="PROSITE" id="PS50943"/>
    </source>
</evidence>
<name>A0ABP8PGG3_9MICO</name>
<dbReference type="Gene3D" id="1.10.260.40">
    <property type="entry name" value="lambda repressor-like DNA-binding domains"/>
    <property type="match status" value="1"/>
</dbReference>
<feature type="domain" description="HTH cro/C1-type" evidence="1">
    <location>
        <begin position="16"/>
        <end position="70"/>
    </location>
</feature>
<accession>A0ABP8PGG3</accession>
<dbReference type="SMART" id="SM00530">
    <property type="entry name" value="HTH_XRE"/>
    <property type="match status" value="1"/>
</dbReference>